<dbReference type="SUPFAM" id="SSF51161">
    <property type="entry name" value="Trimeric LpxA-like enzymes"/>
    <property type="match status" value="1"/>
</dbReference>
<comment type="caution">
    <text evidence="4">The sequence shown here is derived from an EMBL/GenBank/DDBJ whole genome shotgun (WGS) entry which is preliminary data.</text>
</comment>
<comment type="similarity">
    <text evidence="1">Belongs to the transferase hexapeptide repeat family.</text>
</comment>
<dbReference type="CDD" id="cd05825">
    <property type="entry name" value="LbH_wcaF_like"/>
    <property type="match status" value="1"/>
</dbReference>
<gene>
    <name evidence="4" type="ORF">FHR75_000354</name>
</gene>
<dbReference type="PANTHER" id="PTHR23416:SF23">
    <property type="entry name" value="ACETYLTRANSFERASE C18B11.09C-RELATED"/>
    <property type="match status" value="1"/>
</dbReference>
<dbReference type="PROSITE" id="PS00101">
    <property type="entry name" value="HEXAPEP_TRANSFERASES"/>
    <property type="match status" value="1"/>
</dbReference>
<dbReference type="GO" id="GO:0005829">
    <property type="term" value="C:cytosol"/>
    <property type="evidence" value="ECO:0007669"/>
    <property type="project" value="TreeGrafter"/>
</dbReference>
<protein>
    <submittedName>
        <fullName evidence="4">Putative colanic acid biosynthesis acetyltransferase WcaF</fullName>
        <ecNumber evidence="4">2.3.1.-</ecNumber>
    </submittedName>
</protein>
<keyword evidence="3" id="KW-0677">Repeat</keyword>
<dbReference type="EC" id="2.3.1.-" evidence="4"/>
<dbReference type="RefSeq" id="WP_183390180.1">
    <property type="nucleotide sequence ID" value="NZ_JACHVY010000001.1"/>
</dbReference>
<sequence length="196" mass="20657">MTPRGAEGTHPPRRSLAGFTGAGYDKGRGPLWQVAWQLVSGLVVVRWWCPAALRVALLRAFGARIGTGVLVRHGVRVHWPWKLTVGNSSWIGQDTWLLNLEPVVLGDDVCLSQGVLLCTGSHDRRSPTFEFDNAPITVQDGAWIAARATVLRGVTVGADAVVGACALVVRDVPAGATVLAPAATGPTGAGERPRNG</sequence>
<dbReference type="Proteomes" id="UP000533269">
    <property type="component" value="Unassembled WGS sequence"/>
</dbReference>
<keyword evidence="4" id="KW-0012">Acyltransferase</keyword>
<evidence type="ECO:0000313" key="4">
    <source>
        <dbReference type="EMBL" id="MBB2899566.1"/>
    </source>
</evidence>
<dbReference type="InterPro" id="IPR018357">
    <property type="entry name" value="Hexapep_transf_CS"/>
</dbReference>
<dbReference type="EMBL" id="JACHVY010000001">
    <property type="protein sequence ID" value="MBB2899566.1"/>
    <property type="molecule type" value="Genomic_DNA"/>
</dbReference>
<organism evidence="4 5">
    <name type="scientific">Kineococcus radiotolerans</name>
    <dbReference type="NCBI Taxonomy" id="131568"/>
    <lineage>
        <taxon>Bacteria</taxon>
        <taxon>Bacillati</taxon>
        <taxon>Actinomycetota</taxon>
        <taxon>Actinomycetes</taxon>
        <taxon>Kineosporiales</taxon>
        <taxon>Kineosporiaceae</taxon>
        <taxon>Kineococcus</taxon>
    </lineage>
</organism>
<dbReference type="Gene3D" id="2.160.10.10">
    <property type="entry name" value="Hexapeptide repeat proteins"/>
    <property type="match status" value="1"/>
</dbReference>
<dbReference type="PANTHER" id="PTHR23416">
    <property type="entry name" value="SIALIC ACID SYNTHASE-RELATED"/>
    <property type="match status" value="1"/>
</dbReference>
<evidence type="ECO:0000256" key="2">
    <source>
        <dbReference type="ARBA" id="ARBA00022679"/>
    </source>
</evidence>
<reference evidence="4 5" key="1">
    <citation type="submission" date="2020-08" db="EMBL/GenBank/DDBJ databases">
        <title>The Agave Microbiome: Exploring the role of microbial communities in plant adaptations to desert environments.</title>
        <authorList>
            <person name="Partida-Martinez L.P."/>
        </authorList>
    </citation>
    <scope>NUCLEOTIDE SEQUENCE [LARGE SCALE GENOMIC DNA]</scope>
    <source>
        <strain evidence="4 5">AS2.23</strain>
    </source>
</reference>
<evidence type="ECO:0000256" key="1">
    <source>
        <dbReference type="ARBA" id="ARBA00007274"/>
    </source>
</evidence>
<proteinExistence type="inferred from homology"/>
<dbReference type="GO" id="GO:0008374">
    <property type="term" value="F:O-acyltransferase activity"/>
    <property type="evidence" value="ECO:0007669"/>
    <property type="project" value="TreeGrafter"/>
</dbReference>
<keyword evidence="2 4" id="KW-0808">Transferase</keyword>
<dbReference type="AlphaFoldDB" id="A0A7W4XV24"/>
<name>A0A7W4XV24_KINRA</name>
<reference evidence="4 5" key="2">
    <citation type="submission" date="2020-08" db="EMBL/GenBank/DDBJ databases">
        <authorList>
            <person name="Partida-Martinez L."/>
            <person name="Huntemann M."/>
            <person name="Clum A."/>
            <person name="Wang J."/>
            <person name="Palaniappan K."/>
            <person name="Ritter S."/>
            <person name="Chen I.-M."/>
            <person name="Stamatis D."/>
            <person name="Reddy T."/>
            <person name="O'Malley R."/>
            <person name="Daum C."/>
            <person name="Shapiro N."/>
            <person name="Ivanova N."/>
            <person name="Kyrpides N."/>
            <person name="Woyke T."/>
        </authorList>
    </citation>
    <scope>NUCLEOTIDE SEQUENCE [LARGE SCALE GENOMIC DNA]</scope>
    <source>
        <strain evidence="4 5">AS2.23</strain>
    </source>
</reference>
<dbReference type="InterPro" id="IPR011004">
    <property type="entry name" value="Trimer_LpxA-like_sf"/>
</dbReference>
<evidence type="ECO:0000313" key="5">
    <source>
        <dbReference type="Proteomes" id="UP000533269"/>
    </source>
</evidence>
<accession>A0A7W4XV24</accession>
<evidence type="ECO:0000256" key="3">
    <source>
        <dbReference type="ARBA" id="ARBA00022737"/>
    </source>
</evidence>
<dbReference type="InterPro" id="IPR051159">
    <property type="entry name" value="Hexapeptide_acetyltransf"/>
</dbReference>